<dbReference type="AlphaFoldDB" id="A0A7R9AIV5"/>
<dbReference type="GO" id="GO:0005615">
    <property type="term" value="C:extracellular space"/>
    <property type="evidence" value="ECO:0007669"/>
    <property type="project" value="TreeGrafter"/>
</dbReference>
<gene>
    <name evidence="3" type="ORF">DSTB1V02_LOCUS14587</name>
</gene>
<dbReference type="PANTHER" id="PTHR45712">
    <property type="entry name" value="AGAP008170-PA"/>
    <property type="match status" value="1"/>
</dbReference>
<evidence type="ECO:0000313" key="4">
    <source>
        <dbReference type="Proteomes" id="UP000677054"/>
    </source>
</evidence>
<dbReference type="Gene3D" id="3.80.10.10">
    <property type="entry name" value="Ribonuclease Inhibitor"/>
    <property type="match status" value="1"/>
</dbReference>
<dbReference type="PANTHER" id="PTHR45712:SF22">
    <property type="entry name" value="INSULIN-LIKE GROWTH FACTOR-BINDING PROTEIN COMPLEX ACID LABILE SUBUNIT"/>
    <property type="match status" value="1"/>
</dbReference>
<feature type="non-terminal residue" evidence="3">
    <location>
        <position position="271"/>
    </location>
</feature>
<organism evidence="3">
    <name type="scientific">Darwinula stevensoni</name>
    <dbReference type="NCBI Taxonomy" id="69355"/>
    <lineage>
        <taxon>Eukaryota</taxon>
        <taxon>Metazoa</taxon>
        <taxon>Ecdysozoa</taxon>
        <taxon>Arthropoda</taxon>
        <taxon>Crustacea</taxon>
        <taxon>Oligostraca</taxon>
        <taxon>Ostracoda</taxon>
        <taxon>Podocopa</taxon>
        <taxon>Podocopida</taxon>
        <taxon>Darwinulocopina</taxon>
        <taxon>Darwinuloidea</taxon>
        <taxon>Darwinulidae</taxon>
        <taxon>Darwinula</taxon>
    </lineage>
</organism>
<dbReference type="EMBL" id="CAJPEV010013259">
    <property type="protein sequence ID" value="CAG0906712.1"/>
    <property type="molecule type" value="Genomic_DNA"/>
</dbReference>
<evidence type="ECO:0000256" key="2">
    <source>
        <dbReference type="ARBA" id="ARBA00022737"/>
    </source>
</evidence>
<dbReference type="OrthoDB" id="5954366at2759"/>
<keyword evidence="1" id="KW-0433">Leucine-rich repeat</keyword>
<evidence type="ECO:0000313" key="3">
    <source>
        <dbReference type="EMBL" id="CAD7254841.1"/>
    </source>
</evidence>
<accession>A0A7R9AIV5</accession>
<dbReference type="InterPro" id="IPR032675">
    <property type="entry name" value="LRR_dom_sf"/>
</dbReference>
<name>A0A7R9AIV5_9CRUS</name>
<keyword evidence="4" id="KW-1185">Reference proteome</keyword>
<feature type="non-terminal residue" evidence="3">
    <location>
        <position position="1"/>
    </location>
</feature>
<protein>
    <submittedName>
        <fullName evidence="3">Uncharacterized protein</fullName>
    </submittedName>
</protein>
<sequence length="271" mass="29347">SSLEDEHLLALPPSLRLRGAQRNIQGGTQAGTVPRPRPDISLHLHFKLRNNTSVLELPEGVFGEVTFEVIEMWYCAVVALHPSAIVPSADTLEFLNIGRCPLEDFPFHVLPQLIRLKNLFVGGTKIGGVVAPLQSMTLEDLYLGVNQISALNETGWSTPNLKALIIGGNPLSESPSEVLEGLTNLETFNCNGCNLGPDLSYGFLKFNSEALGSVSIQYNNVERLEMAAITGLTPNTILNLTGNSIVELTEESFRPMVEVLSDGNGLLILEG</sequence>
<keyword evidence="2" id="KW-0677">Repeat</keyword>
<dbReference type="EMBL" id="LR912777">
    <property type="protein sequence ID" value="CAD7254841.1"/>
    <property type="molecule type" value="Genomic_DNA"/>
</dbReference>
<evidence type="ECO:0000256" key="1">
    <source>
        <dbReference type="ARBA" id="ARBA00022614"/>
    </source>
</evidence>
<proteinExistence type="predicted"/>
<dbReference type="InterPro" id="IPR050333">
    <property type="entry name" value="SLRP"/>
</dbReference>
<reference evidence="3" key="1">
    <citation type="submission" date="2020-11" db="EMBL/GenBank/DDBJ databases">
        <authorList>
            <person name="Tran Van P."/>
        </authorList>
    </citation>
    <scope>NUCLEOTIDE SEQUENCE</scope>
</reference>
<dbReference type="Proteomes" id="UP000677054">
    <property type="component" value="Unassembled WGS sequence"/>
</dbReference>
<dbReference type="SUPFAM" id="SSF52058">
    <property type="entry name" value="L domain-like"/>
    <property type="match status" value="1"/>
</dbReference>